<proteinExistence type="predicted"/>
<comment type="caution">
    <text evidence="2">The sequence shown here is derived from an EMBL/GenBank/DDBJ whole genome shotgun (WGS) entry which is preliminary data.</text>
</comment>
<gene>
    <name evidence="2" type="ORF">KEM09_19590</name>
</gene>
<organism evidence="2 3">
    <name type="scientific">Carboxylicivirga mesophila</name>
    <dbReference type="NCBI Taxonomy" id="1166478"/>
    <lineage>
        <taxon>Bacteria</taxon>
        <taxon>Pseudomonadati</taxon>
        <taxon>Bacteroidota</taxon>
        <taxon>Bacteroidia</taxon>
        <taxon>Marinilabiliales</taxon>
        <taxon>Marinilabiliaceae</taxon>
        <taxon>Carboxylicivirga</taxon>
    </lineage>
</organism>
<dbReference type="RefSeq" id="WP_212231091.1">
    <property type="nucleotide sequence ID" value="NZ_JAGUCN010000031.1"/>
</dbReference>
<evidence type="ECO:0008006" key="4">
    <source>
        <dbReference type="Google" id="ProtNLM"/>
    </source>
</evidence>
<evidence type="ECO:0000313" key="2">
    <source>
        <dbReference type="EMBL" id="MBS2213621.1"/>
    </source>
</evidence>
<feature type="chain" id="PRO_5046700252" description="DUF4412 domain-containing protein" evidence="1">
    <location>
        <begin position="19"/>
        <end position="229"/>
    </location>
</feature>
<reference evidence="2 3" key="1">
    <citation type="journal article" date="2014" name="Int. J. Syst. Evol. Microbiol.">
        <title>Carboxylicivirga gen. nov. in the family Marinilabiliaceae with two novel species, Carboxylicivirga mesophila sp. nov. and Carboxylicivirga taeanensis sp. nov., and reclassification of Cytophaga fermentans as Saccharicrinis fermentans gen. nov., comb. nov.</title>
        <authorList>
            <person name="Yang S.H."/>
            <person name="Seo H.S."/>
            <person name="Woo J.H."/>
            <person name="Oh H.M."/>
            <person name="Jang H."/>
            <person name="Lee J.H."/>
            <person name="Kim S.J."/>
            <person name="Kwon K.K."/>
        </authorList>
    </citation>
    <scope>NUCLEOTIDE SEQUENCE [LARGE SCALE GENOMIC DNA]</scope>
    <source>
        <strain evidence="2 3">JCM 18290</strain>
    </source>
</reference>
<dbReference type="EMBL" id="JAGUCN010000031">
    <property type="protein sequence ID" value="MBS2213621.1"/>
    <property type="molecule type" value="Genomic_DNA"/>
</dbReference>
<evidence type="ECO:0000256" key="1">
    <source>
        <dbReference type="SAM" id="SignalP"/>
    </source>
</evidence>
<evidence type="ECO:0000313" key="3">
    <source>
        <dbReference type="Proteomes" id="UP000721861"/>
    </source>
</evidence>
<feature type="signal peptide" evidence="1">
    <location>
        <begin position="1"/>
        <end position="18"/>
    </location>
</feature>
<accession>A0ABS5KEZ4</accession>
<dbReference type="Proteomes" id="UP000721861">
    <property type="component" value="Unassembled WGS sequence"/>
</dbReference>
<keyword evidence="3" id="KW-1185">Reference proteome</keyword>
<keyword evidence="1" id="KW-0732">Signal</keyword>
<name>A0ABS5KEZ4_9BACT</name>
<sequence length="229" mass="26350">MKNLLFGLLLFISVSLTAQQNEVDSKLKDYGLSVEVLANSIVASHSQYAFNVSITSDTDSETVVEKAKYDPTMKVGERWLLLSHNGHEPSRKELKDFNKRFNRKEKDINRAIDKSSLNIELDDKNYLVVGFKYIKSGLPARYAFLANCKGKAFINKSTKQLEKAEFVNEKPLKQWPLKTDKLSLLVNYTYNEAEQIYLLEKETFKMDVEAFGQMVPLKDVYEYSDYTSL</sequence>
<protein>
    <recommendedName>
        <fullName evidence="4">DUF4412 domain-containing protein</fullName>
    </recommendedName>
</protein>